<dbReference type="SUPFAM" id="SSF103473">
    <property type="entry name" value="MFS general substrate transporter"/>
    <property type="match status" value="1"/>
</dbReference>
<feature type="transmembrane region" description="Helical" evidence="7">
    <location>
        <begin position="213"/>
        <end position="234"/>
    </location>
</feature>
<dbReference type="Proteomes" id="UP000020467">
    <property type="component" value="Unassembled WGS sequence"/>
</dbReference>
<feature type="transmembrane region" description="Helical" evidence="7">
    <location>
        <begin position="488"/>
        <end position="511"/>
    </location>
</feature>
<evidence type="ECO:0000313" key="9">
    <source>
        <dbReference type="Proteomes" id="UP000020467"/>
    </source>
</evidence>
<feature type="transmembrane region" description="Helical" evidence="7">
    <location>
        <begin position="427"/>
        <end position="445"/>
    </location>
</feature>
<feature type="transmembrane region" description="Helical" evidence="7">
    <location>
        <begin position="523"/>
        <end position="543"/>
    </location>
</feature>
<evidence type="ECO:0000256" key="2">
    <source>
        <dbReference type="ARBA" id="ARBA00022448"/>
    </source>
</evidence>
<dbReference type="KEGG" id="cfj:CFIO01_00601"/>
<dbReference type="PANTHER" id="PTHR43791:SF39">
    <property type="entry name" value="TRANSPORTER LIZ1_SEO1, PUTATIVE (AFU_ORTHOLOGUE AFUA_3G00980)-RELATED"/>
    <property type="match status" value="1"/>
</dbReference>
<dbReference type="OrthoDB" id="3639251at2759"/>
<dbReference type="PANTHER" id="PTHR43791">
    <property type="entry name" value="PERMEASE-RELATED"/>
    <property type="match status" value="1"/>
</dbReference>
<dbReference type="HOGENOM" id="CLU_001265_4_2_1"/>
<comment type="caution">
    <text evidence="8">The sequence shown here is derived from an EMBL/GenBank/DDBJ whole genome shotgun (WGS) entry which is preliminary data.</text>
</comment>
<organism evidence="8 9">
    <name type="scientific">Colletotrichum fioriniae PJ7</name>
    <dbReference type="NCBI Taxonomy" id="1445577"/>
    <lineage>
        <taxon>Eukaryota</taxon>
        <taxon>Fungi</taxon>
        <taxon>Dikarya</taxon>
        <taxon>Ascomycota</taxon>
        <taxon>Pezizomycotina</taxon>
        <taxon>Sordariomycetes</taxon>
        <taxon>Hypocreomycetidae</taxon>
        <taxon>Glomerellales</taxon>
        <taxon>Glomerellaceae</taxon>
        <taxon>Colletotrichum</taxon>
        <taxon>Colletotrichum acutatum species complex</taxon>
    </lineage>
</organism>
<dbReference type="GO" id="GO:0022857">
    <property type="term" value="F:transmembrane transporter activity"/>
    <property type="evidence" value="ECO:0007669"/>
    <property type="project" value="InterPro"/>
</dbReference>
<accession>A0A010QPP7</accession>
<evidence type="ECO:0000256" key="1">
    <source>
        <dbReference type="ARBA" id="ARBA00004141"/>
    </source>
</evidence>
<name>A0A010QPP7_9PEZI</name>
<dbReference type="eggNOG" id="KOG2533">
    <property type="taxonomic scope" value="Eukaryota"/>
</dbReference>
<dbReference type="EMBL" id="JARH01000341">
    <property type="protein sequence ID" value="EXF82087.1"/>
    <property type="molecule type" value="Genomic_DNA"/>
</dbReference>
<keyword evidence="5 7" id="KW-0472">Membrane</keyword>
<keyword evidence="9" id="KW-1185">Reference proteome</keyword>
<feature type="region of interest" description="Disordered" evidence="6">
    <location>
        <begin position="1"/>
        <end position="20"/>
    </location>
</feature>
<feature type="transmembrane region" description="Helical" evidence="7">
    <location>
        <begin position="396"/>
        <end position="415"/>
    </location>
</feature>
<keyword evidence="4 7" id="KW-1133">Transmembrane helix</keyword>
<protein>
    <submittedName>
        <fullName evidence="8">Major facilitator superfamily transporter</fullName>
    </submittedName>
</protein>
<evidence type="ECO:0000256" key="6">
    <source>
        <dbReference type="SAM" id="MobiDB-lite"/>
    </source>
</evidence>
<feature type="transmembrane region" description="Helical" evidence="7">
    <location>
        <begin position="457"/>
        <end position="476"/>
    </location>
</feature>
<comment type="subcellular location">
    <subcellularLocation>
        <location evidence="1">Membrane</location>
        <topology evidence="1">Multi-pass membrane protein</topology>
    </subcellularLocation>
</comment>
<reference evidence="8 9" key="1">
    <citation type="submission" date="2014-02" db="EMBL/GenBank/DDBJ databases">
        <title>The genome sequence of Colletotrichum fioriniae PJ7.</title>
        <authorList>
            <person name="Baroncelli R."/>
            <person name="Thon M.R."/>
        </authorList>
    </citation>
    <scope>NUCLEOTIDE SEQUENCE [LARGE SCALE GENOMIC DNA]</scope>
    <source>
        <strain evidence="8 9">PJ7</strain>
    </source>
</reference>
<evidence type="ECO:0000256" key="4">
    <source>
        <dbReference type="ARBA" id="ARBA00022989"/>
    </source>
</evidence>
<evidence type="ECO:0000256" key="5">
    <source>
        <dbReference type="ARBA" id="ARBA00023136"/>
    </source>
</evidence>
<dbReference type="Gene3D" id="1.20.1250.20">
    <property type="entry name" value="MFS general substrate transporter like domains"/>
    <property type="match status" value="2"/>
</dbReference>
<keyword evidence="2" id="KW-0813">Transport</keyword>
<dbReference type="Pfam" id="PF07690">
    <property type="entry name" value="MFS_1"/>
    <property type="match status" value="1"/>
</dbReference>
<evidence type="ECO:0000256" key="3">
    <source>
        <dbReference type="ARBA" id="ARBA00022692"/>
    </source>
</evidence>
<feature type="transmembrane region" description="Helical" evidence="7">
    <location>
        <begin position="278"/>
        <end position="300"/>
    </location>
</feature>
<gene>
    <name evidence="8" type="ORF">CFIO01_00601</name>
</gene>
<dbReference type="GO" id="GO:0016020">
    <property type="term" value="C:membrane"/>
    <property type="evidence" value="ECO:0007669"/>
    <property type="project" value="UniProtKB-SubCell"/>
</dbReference>
<dbReference type="InterPro" id="IPR036259">
    <property type="entry name" value="MFS_trans_sf"/>
</dbReference>
<sequence>MGPAEDDNQPDFRTTRTEREATHNELVDKLTDFRCEKSESANTCFTVHLISRHISRLNTMPLPDERNPKDAFVIGESENEAHDGFKVPNHADTERPVYIDSKRTWRSFFWSTLDVPKDEARFLTKLDLTLISASALGVMCRYLDQVNITNAFNSGMKEDLLLFGKELNYANAIWSAAYVFGQIPSNLLLTRVSFDNSTFEKEYMVVDKFQVNAPLYIAFLEFAWTVFTFATAGVKDVNQLYVFRFFVGLFEAGHFPAVMYVCSSYYKPHELARRNTLIQVFTSVGPLFSGFLMAAVYAGLDGKSGLPGWRWMYMIFTETEVELARARMPTEVKPYTGLFKWKDIKRWHTTWHVYLFPLFFTFLAQLGQSGGSMIFWVKSYNVAGKPPRFSVAEINIIPLGINIISIFATLANSWVSDSLPGAARWPGMLFASVMAIIFPIALAATPVHPANIATRWALYYLTALASTCAGITWTWVNETNRDDPEKRAYVSAMMNAFAYIFTAWVPIFTFPANLQPYIVTGNYITAGFGAAAAVTVLVIRHFYNRDLRRQSELKF</sequence>
<dbReference type="AlphaFoldDB" id="A0A010QPP7"/>
<feature type="transmembrane region" description="Helical" evidence="7">
    <location>
        <begin position="241"/>
        <end position="266"/>
    </location>
</feature>
<evidence type="ECO:0000313" key="8">
    <source>
        <dbReference type="EMBL" id="EXF82087.1"/>
    </source>
</evidence>
<keyword evidence="3 7" id="KW-0812">Transmembrane</keyword>
<evidence type="ECO:0000256" key="7">
    <source>
        <dbReference type="SAM" id="Phobius"/>
    </source>
</evidence>
<proteinExistence type="predicted"/>
<feature type="transmembrane region" description="Helical" evidence="7">
    <location>
        <begin position="353"/>
        <end position="376"/>
    </location>
</feature>
<dbReference type="InterPro" id="IPR011701">
    <property type="entry name" value="MFS"/>
</dbReference>